<evidence type="ECO:0000313" key="2">
    <source>
        <dbReference type="Proteomes" id="UP000784294"/>
    </source>
</evidence>
<dbReference type="EMBL" id="CAAALY010271654">
    <property type="protein sequence ID" value="VEL41916.1"/>
    <property type="molecule type" value="Genomic_DNA"/>
</dbReference>
<evidence type="ECO:0000313" key="1">
    <source>
        <dbReference type="EMBL" id="VEL41916.1"/>
    </source>
</evidence>
<reference evidence="1" key="1">
    <citation type="submission" date="2018-11" db="EMBL/GenBank/DDBJ databases">
        <authorList>
            <consortium name="Pathogen Informatics"/>
        </authorList>
    </citation>
    <scope>NUCLEOTIDE SEQUENCE</scope>
</reference>
<dbReference type="AlphaFoldDB" id="A0A3S5CRD0"/>
<keyword evidence="2" id="KW-1185">Reference proteome</keyword>
<proteinExistence type="predicted"/>
<dbReference type="Proteomes" id="UP000784294">
    <property type="component" value="Unassembled WGS sequence"/>
</dbReference>
<accession>A0A3S5CRD0</accession>
<organism evidence="1 2">
    <name type="scientific">Protopolystoma xenopodis</name>
    <dbReference type="NCBI Taxonomy" id="117903"/>
    <lineage>
        <taxon>Eukaryota</taxon>
        <taxon>Metazoa</taxon>
        <taxon>Spiralia</taxon>
        <taxon>Lophotrochozoa</taxon>
        <taxon>Platyhelminthes</taxon>
        <taxon>Monogenea</taxon>
        <taxon>Polyopisthocotylea</taxon>
        <taxon>Polystomatidea</taxon>
        <taxon>Polystomatidae</taxon>
        <taxon>Protopolystoma</taxon>
    </lineage>
</organism>
<name>A0A3S5CRD0_9PLAT</name>
<dbReference type="OrthoDB" id="10260961at2759"/>
<comment type="caution">
    <text evidence="1">The sequence shown here is derived from an EMBL/GenBank/DDBJ whole genome shotgun (WGS) entry which is preliminary data.</text>
</comment>
<sequence length="129" mass="14271">MDLVKSHLQSLDTSEIERCLELEGLRDRLTETQARSGCHAKSEQLRKQMKMWTKGIVYTTSCLAIRLSDILDIETKGRWWIIGSALPSSTNGPPITEGNSDSHRLFSSAIPKTLATASIGQNLSPEVCI</sequence>
<protein>
    <submittedName>
        <fullName evidence="1">Uncharacterized protein</fullName>
    </submittedName>
</protein>
<gene>
    <name evidence="1" type="ORF">PXEA_LOCUS35356</name>
</gene>